<dbReference type="PANTHER" id="PTHR30055:SF151">
    <property type="entry name" value="TRANSCRIPTIONAL REGULATORY PROTEIN"/>
    <property type="match status" value="1"/>
</dbReference>
<dbReference type="InterPro" id="IPR001647">
    <property type="entry name" value="HTH_TetR"/>
</dbReference>
<dbReference type="GO" id="GO:0003700">
    <property type="term" value="F:DNA-binding transcription factor activity"/>
    <property type="evidence" value="ECO:0007669"/>
    <property type="project" value="TreeGrafter"/>
</dbReference>
<dbReference type="Proteomes" id="UP000318720">
    <property type="component" value="Unassembled WGS sequence"/>
</dbReference>
<dbReference type="EMBL" id="SPAZ01000180">
    <property type="protein sequence ID" value="TQE31664.1"/>
    <property type="molecule type" value="Genomic_DNA"/>
</dbReference>
<dbReference type="PRINTS" id="PR00455">
    <property type="entry name" value="HTHTETR"/>
</dbReference>
<accession>A0AAE8W0I1</accession>
<gene>
    <name evidence="7" type="ORF">Sipo8835_22260</name>
</gene>
<dbReference type="InterPro" id="IPR004111">
    <property type="entry name" value="Repressor_TetR_C"/>
</dbReference>
<keyword evidence="1" id="KW-0678">Repressor</keyword>
<feature type="domain" description="HTH tetR-type" evidence="6">
    <location>
        <begin position="57"/>
        <end position="117"/>
    </location>
</feature>
<protein>
    <submittedName>
        <fullName evidence="7">TetR family transcriptional regulator</fullName>
    </submittedName>
</protein>
<dbReference type="GO" id="GO:0045892">
    <property type="term" value="P:negative regulation of DNA-templated transcription"/>
    <property type="evidence" value="ECO:0007669"/>
    <property type="project" value="InterPro"/>
</dbReference>
<dbReference type="PANTHER" id="PTHR30055">
    <property type="entry name" value="HTH-TYPE TRANSCRIPTIONAL REGULATOR RUTR"/>
    <property type="match status" value="1"/>
</dbReference>
<reference evidence="7 8" key="1">
    <citation type="submission" date="2019-03" db="EMBL/GenBank/DDBJ databases">
        <title>Comparative genomic analyses of the sweetpotato soil rot pathogen, Streptomyces ipomoeae.</title>
        <authorList>
            <person name="Ruschel Soares N."/>
            <person name="Badger J.H."/>
            <person name="Huguet-Tapia J.C."/>
            <person name="Clark C.A."/>
            <person name="Pettis G.S."/>
        </authorList>
    </citation>
    <scope>NUCLEOTIDE SEQUENCE [LARGE SCALE GENOMIC DNA]</scope>
    <source>
        <strain evidence="7 8">88-35</strain>
    </source>
</reference>
<dbReference type="Gene3D" id="1.10.10.60">
    <property type="entry name" value="Homeodomain-like"/>
    <property type="match status" value="1"/>
</dbReference>
<dbReference type="AlphaFoldDB" id="A0AAE8W0I1"/>
<keyword evidence="3 5" id="KW-0238">DNA-binding</keyword>
<dbReference type="InterPro" id="IPR050109">
    <property type="entry name" value="HTH-type_TetR-like_transc_reg"/>
</dbReference>
<organism evidence="7 8">
    <name type="scientific">Streptomyces ipomoeae</name>
    <dbReference type="NCBI Taxonomy" id="103232"/>
    <lineage>
        <taxon>Bacteria</taxon>
        <taxon>Bacillati</taxon>
        <taxon>Actinomycetota</taxon>
        <taxon>Actinomycetes</taxon>
        <taxon>Kitasatosporales</taxon>
        <taxon>Streptomycetaceae</taxon>
        <taxon>Streptomyces</taxon>
    </lineage>
</organism>
<dbReference type="SUPFAM" id="SSF48498">
    <property type="entry name" value="Tetracyclin repressor-like, C-terminal domain"/>
    <property type="match status" value="1"/>
</dbReference>
<dbReference type="GO" id="GO:0046677">
    <property type="term" value="P:response to antibiotic"/>
    <property type="evidence" value="ECO:0007669"/>
    <property type="project" value="InterPro"/>
</dbReference>
<proteinExistence type="predicted"/>
<evidence type="ECO:0000313" key="8">
    <source>
        <dbReference type="Proteomes" id="UP000318720"/>
    </source>
</evidence>
<evidence type="ECO:0000256" key="2">
    <source>
        <dbReference type="ARBA" id="ARBA00023015"/>
    </source>
</evidence>
<dbReference type="PRINTS" id="PR00400">
    <property type="entry name" value="TETREPRESSOR"/>
</dbReference>
<keyword evidence="4" id="KW-0804">Transcription</keyword>
<keyword evidence="2" id="KW-0805">Transcription regulation</keyword>
<dbReference type="GO" id="GO:0000976">
    <property type="term" value="F:transcription cis-regulatory region binding"/>
    <property type="evidence" value="ECO:0007669"/>
    <property type="project" value="TreeGrafter"/>
</dbReference>
<dbReference type="Pfam" id="PF02909">
    <property type="entry name" value="TetR_C_1"/>
    <property type="match status" value="1"/>
</dbReference>
<dbReference type="InterPro" id="IPR003012">
    <property type="entry name" value="Tet_transcr_reg_TetR"/>
</dbReference>
<dbReference type="Gene3D" id="1.10.357.10">
    <property type="entry name" value="Tetracycline Repressor, domain 2"/>
    <property type="match status" value="1"/>
</dbReference>
<dbReference type="SUPFAM" id="SSF46689">
    <property type="entry name" value="Homeodomain-like"/>
    <property type="match status" value="1"/>
</dbReference>
<evidence type="ECO:0000256" key="5">
    <source>
        <dbReference type="PROSITE-ProRule" id="PRU00335"/>
    </source>
</evidence>
<evidence type="ECO:0000259" key="6">
    <source>
        <dbReference type="PROSITE" id="PS50977"/>
    </source>
</evidence>
<dbReference type="Pfam" id="PF00440">
    <property type="entry name" value="TetR_N"/>
    <property type="match status" value="1"/>
</dbReference>
<dbReference type="InterPro" id="IPR009057">
    <property type="entry name" value="Homeodomain-like_sf"/>
</dbReference>
<comment type="caution">
    <text evidence="7">The sequence shown here is derived from an EMBL/GenBank/DDBJ whole genome shotgun (WGS) entry which is preliminary data.</text>
</comment>
<dbReference type="InterPro" id="IPR036271">
    <property type="entry name" value="Tet_transcr_reg_TetR-rel_C_sf"/>
</dbReference>
<feature type="DNA-binding region" description="H-T-H motif" evidence="5">
    <location>
        <begin position="80"/>
        <end position="99"/>
    </location>
</feature>
<sequence>MLPLRLRAYGVCLLWERAGWTLYLHQGEGRSAPGLAIREGIVETTTQAGSAAKPREPLSKERVLSAAVALADEGGVDALSMRKIAQALGVVPMALYKHVAGKNELLDGMIDVIVGEIDPPVGGTDWKTAIRRRVLSARRMLLRHPWAPEVIESRIKARATPTPAVMAYLDSMIGIFRAGGFSIDLVHHAMHVMGSRLLGFSQELFEDSSGREPDPDAIPAEEMAAKYPHITELAMAVAHDQGSVVGSGCDDQFEFEFALDLTLDGLERLLGATGPTG</sequence>
<evidence type="ECO:0000256" key="1">
    <source>
        <dbReference type="ARBA" id="ARBA00022491"/>
    </source>
</evidence>
<evidence type="ECO:0000256" key="3">
    <source>
        <dbReference type="ARBA" id="ARBA00023125"/>
    </source>
</evidence>
<evidence type="ECO:0000313" key="7">
    <source>
        <dbReference type="EMBL" id="TQE31664.1"/>
    </source>
</evidence>
<name>A0AAE8W0I1_9ACTN</name>
<evidence type="ECO:0000256" key="4">
    <source>
        <dbReference type="ARBA" id="ARBA00023163"/>
    </source>
</evidence>
<dbReference type="PROSITE" id="PS50977">
    <property type="entry name" value="HTH_TETR_2"/>
    <property type="match status" value="1"/>
</dbReference>